<evidence type="ECO:0000259" key="2">
    <source>
        <dbReference type="Pfam" id="PF04376"/>
    </source>
</evidence>
<gene>
    <name evidence="3" type="ORF">LSH36_100g11033</name>
</gene>
<evidence type="ECO:0000313" key="3">
    <source>
        <dbReference type="EMBL" id="KAK2162359.1"/>
    </source>
</evidence>
<dbReference type="InterPro" id="IPR017137">
    <property type="entry name" value="Arg-tRNA-P_Trfase_1_euk"/>
</dbReference>
<name>A0AAD9K099_9ANNE</name>
<sequence length="312" mass="35595">MSVSYSIVEYRGRRQGYACGYCGSKATKCSTGMWAHNLSVADYQRLIDRGWRRSGKYVYKPTMDVTCCPQYAIRCPVDEFRMSRSHKKIIKRNNRFFNTGVSPSKQELREDSDCHMFGESVSAHCEQASTAQRGIMNCDMEHTVIDAPTGPDQCSSGSLSMHSTETVSASTVSKPSTVKEPTHCIKNKPKPGKGPDPDKPRCIKAKQLRLQRKLQKQSGLGEDKTTNKKKNEPKTLESLLEEIRSDAAHKIEVRLLRSYPRSLLFEQTFHESYMIYKKYQMVIHNDPAYVPTEKQYTRFLVDSPLEVRSPVF</sequence>
<organism evidence="3 4">
    <name type="scientific">Paralvinella palmiformis</name>
    <dbReference type="NCBI Taxonomy" id="53620"/>
    <lineage>
        <taxon>Eukaryota</taxon>
        <taxon>Metazoa</taxon>
        <taxon>Spiralia</taxon>
        <taxon>Lophotrochozoa</taxon>
        <taxon>Annelida</taxon>
        <taxon>Polychaeta</taxon>
        <taxon>Sedentaria</taxon>
        <taxon>Canalipalpata</taxon>
        <taxon>Terebellida</taxon>
        <taxon>Terebelliformia</taxon>
        <taxon>Alvinellidae</taxon>
        <taxon>Paralvinella</taxon>
    </lineage>
</organism>
<evidence type="ECO:0000313" key="4">
    <source>
        <dbReference type="Proteomes" id="UP001208570"/>
    </source>
</evidence>
<feature type="compositionally biased region" description="Basic and acidic residues" evidence="1">
    <location>
        <begin position="221"/>
        <end position="233"/>
    </location>
</feature>
<comment type="caution">
    <text evidence="3">The sequence shown here is derived from an EMBL/GenBank/DDBJ whole genome shotgun (WGS) entry which is preliminary data.</text>
</comment>
<dbReference type="Pfam" id="PF04376">
    <property type="entry name" value="ATE_N"/>
    <property type="match status" value="1"/>
</dbReference>
<dbReference type="EMBL" id="JAODUP010000100">
    <property type="protein sequence ID" value="KAK2162359.1"/>
    <property type="molecule type" value="Genomic_DNA"/>
</dbReference>
<dbReference type="PANTHER" id="PTHR21367">
    <property type="entry name" value="ARGININE-TRNA-PROTEIN TRANSFERASE 1"/>
    <property type="match status" value="1"/>
</dbReference>
<reference evidence="3" key="1">
    <citation type="journal article" date="2023" name="Mol. Biol. Evol.">
        <title>Third-Generation Sequencing Reveals the Adaptive Role of the Epigenome in Three Deep-Sea Polychaetes.</title>
        <authorList>
            <person name="Perez M."/>
            <person name="Aroh O."/>
            <person name="Sun Y."/>
            <person name="Lan Y."/>
            <person name="Juniper S.K."/>
            <person name="Young C.R."/>
            <person name="Angers B."/>
            <person name="Qian P.Y."/>
        </authorList>
    </citation>
    <scope>NUCLEOTIDE SEQUENCE</scope>
    <source>
        <strain evidence="3">P08H-3</strain>
    </source>
</reference>
<dbReference type="GO" id="GO:0005737">
    <property type="term" value="C:cytoplasm"/>
    <property type="evidence" value="ECO:0007669"/>
    <property type="project" value="TreeGrafter"/>
</dbReference>
<dbReference type="Proteomes" id="UP001208570">
    <property type="component" value="Unassembled WGS sequence"/>
</dbReference>
<evidence type="ECO:0000256" key="1">
    <source>
        <dbReference type="SAM" id="MobiDB-lite"/>
    </source>
</evidence>
<keyword evidence="4" id="KW-1185">Reference proteome</keyword>
<dbReference type="PANTHER" id="PTHR21367:SF1">
    <property type="entry name" value="ARGINYL-TRNA--PROTEIN TRANSFERASE 1"/>
    <property type="match status" value="1"/>
</dbReference>
<feature type="domain" description="N-end aminoacyl transferase N-terminal" evidence="2">
    <location>
        <begin position="18"/>
        <end position="88"/>
    </location>
</feature>
<feature type="region of interest" description="Disordered" evidence="1">
    <location>
        <begin position="149"/>
        <end position="233"/>
    </location>
</feature>
<protein>
    <recommendedName>
        <fullName evidence="2">N-end aminoacyl transferase N-terminal domain-containing protein</fullName>
    </recommendedName>
</protein>
<dbReference type="PIRSF" id="PIRSF037207">
    <property type="entry name" value="ATE1_euk"/>
    <property type="match status" value="1"/>
</dbReference>
<dbReference type="InterPro" id="IPR030700">
    <property type="entry name" value="N-end_Aminoacyl_Trfase"/>
</dbReference>
<dbReference type="InterPro" id="IPR007471">
    <property type="entry name" value="N-end_Aminoacyl_Trfase_N"/>
</dbReference>
<feature type="compositionally biased region" description="Polar residues" evidence="1">
    <location>
        <begin position="152"/>
        <end position="176"/>
    </location>
</feature>
<dbReference type="AlphaFoldDB" id="A0AAD9K099"/>
<dbReference type="GO" id="GO:0004057">
    <property type="term" value="F:arginyl-tRNA--protein transferase activity"/>
    <property type="evidence" value="ECO:0007669"/>
    <property type="project" value="InterPro"/>
</dbReference>
<feature type="compositionally biased region" description="Basic residues" evidence="1">
    <location>
        <begin position="202"/>
        <end position="215"/>
    </location>
</feature>
<accession>A0AAD9K099</accession>
<proteinExistence type="predicted"/>